<feature type="transmembrane region" description="Helical" evidence="1">
    <location>
        <begin position="141"/>
        <end position="162"/>
    </location>
</feature>
<reference evidence="2" key="1">
    <citation type="submission" date="2018-11" db="EMBL/GenBank/DDBJ databases">
        <authorList>
            <consortium name="Pathogen Informatics"/>
        </authorList>
    </citation>
    <scope>NUCLEOTIDE SEQUENCE</scope>
</reference>
<dbReference type="AlphaFoldDB" id="A0A3S5BNB0"/>
<evidence type="ECO:0000313" key="3">
    <source>
        <dbReference type="Proteomes" id="UP000784294"/>
    </source>
</evidence>
<keyword evidence="3" id="KW-1185">Reference proteome</keyword>
<dbReference type="EMBL" id="CAAALY010009069">
    <property type="protein sequence ID" value="VEL10460.1"/>
    <property type="molecule type" value="Genomic_DNA"/>
</dbReference>
<organism evidence="2 3">
    <name type="scientific">Protopolystoma xenopodis</name>
    <dbReference type="NCBI Taxonomy" id="117903"/>
    <lineage>
        <taxon>Eukaryota</taxon>
        <taxon>Metazoa</taxon>
        <taxon>Spiralia</taxon>
        <taxon>Lophotrochozoa</taxon>
        <taxon>Platyhelminthes</taxon>
        <taxon>Monogenea</taxon>
        <taxon>Polyopisthocotylea</taxon>
        <taxon>Polystomatidea</taxon>
        <taxon>Polystomatidae</taxon>
        <taxon>Protopolystoma</taxon>
    </lineage>
</organism>
<comment type="caution">
    <text evidence="2">The sequence shown here is derived from an EMBL/GenBank/DDBJ whole genome shotgun (WGS) entry which is preliminary data.</text>
</comment>
<sequence>MFPYLVPHSPLSYFPLHSPPPPFFSILSTTFSSISSSSPSPRPHYLQHGALCPPSALISLLLSSLHSTLLYTHLPSPLYPPHPFLQQSFSSIFILPLYPLIRNIMYYHLFQQFLSIQLYTPLPLSILHTITSTFISFSSILLFYLLICLPLSDFLVCFLFLSPPLLPPHPLLHFALLHNILHALHLPVFGFIRCFLL</sequence>
<gene>
    <name evidence="2" type="ORF">PXEA_LOCUS3900</name>
</gene>
<protein>
    <submittedName>
        <fullName evidence="2">Uncharacterized protein</fullName>
    </submittedName>
</protein>
<evidence type="ECO:0000256" key="1">
    <source>
        <dbReference type="SAM" id="Phobius"/>
    </source>
</evidence>
<keyword evidence="1" id="KW-0472">Membrane</keyword>
<proteinExistence type="predicted"/>
<keyword evidence="1" id="KW-0812">Transmembrane</keyword>
<name>A0A3S5BNB0_9PLAT</name>
<feature type="transmembrane region" description="Helical" evidence="1">
    <location>
        <begin position="174"/>
        <end position="196"/>
    </location>
</feature>
<dbReference type="Proteomes" id="UP000784294">
    <property type="component" value="Unassembled WGS sequence"/>
</dbReference>
<evidence type="ECO:0000313" key="2">
    <source>
        <dbReference type="EMBL" id="VEL10460.1"/>
    </source>
</evidence>
<keyword evidence="1" id="KW-1133">Transmembrane helix</keyword>
<accession>A0A3S5BNB0</accession>